<dbReference type="InterPro" id="IPR001584">
    <property type="entry name" value="Integrase_cat-core"/>
</dbReference>
<dbReference type="PROSITE" id="PS50994">
    <property type="entry name" value="INTEGRASE"/>
    <property type="match status" value="1"/>
</dbReference>
<feature type="region of interest" description="Disordered" evidence="1">
    <location>
        <begin position="963"/>
        <end position="1014"/>
    </location>
</feature>
<feature type="region of interest" description="Disordered" evidence="1">
    <location>
        <begin position="248"/>
        <end position="277"/>
    </location>
</feature>
<evidence type="ECO:0000256" key="1">
    <source>
        <dbReference type="SAM" id="MobiDB-lite"/>
    </source>
</evidence>
<dbReference type="InterPro" id="IPR036397">
    <property type="entry name" value="RNaseH_sf"/>
</dbReference>
<sequence length="1014" mass="114058">MSRVIGEVSMSLRRTDGEIDEGLVWSTSGTDVFEPTIPWRTFRWRNGQKHYSGTHWSSTMRDHVVYESRLELTRLLYADFDQDVTAVFAQPFLLTTTVDGRKRRHVPDYLVLREKDVPLVVDVKPRHLLTRPKVNFTLAWAREVALSRGWDFEVWSEPPVDELANLRFLSGYRRDWLFDQELLAEIRQTDLHGATLGEAFHAFPRHPGWKVRAAVLRLLWSQHLVTDLTEVLSQRHVLGQGPATVIGSGRRDLPHPVDEAELDDGDDEPVYRMRGSRSGGQVNGAAVRVGVGTRLKYDGEVVVVEEMFGSAAGNELLVCDGAGRRFRLSLRVALSSGRATVIATGPGPEADDDRETASVLFALLSKGELAEVRERAAHVNEVLTGFRSGSEEAPEPGEPRPQYAATVPKLQRYEAKATELGVSVRTIKRWVRAFLLDREAGLVHGGPDRGSGDMGKLGRADRRWVEMALEIMAEHGEESESKPTRAKVIRMIGPRLVARYGKGEVKLPTRATAYRWLEELERRLPTFRLSTKRNRDIASRPPGAYGKLRPTRPGEYLLMDTTRLDVFAMDPITLKWVQAELTVAMDWYDRCVTGIRVTPVSTQSIDVAAVLFQTYRPRPPGKGWPSWAVWPDHGVPHTVFVEREALEEDPEGGGAKGSAGPALVPETIVVDHGKPYISEHITSVCRRLGLSIQPARLRTGRDKGPIERFFRTLREGLLELLPGYKGPDVFSRGERPEDAAFFFLHELEAIIREWVACTYHHRPHMGLLDANVPGQQLSPAMMFEHGIARAGYIEVPRDPALGFEFLKTEWKPLHHYGVEIRKCRYNGPGLDGYRGESSEYTGVKAKGMWPIQVDPDNINYIYFRRPDTRRWHALEWEHAPALKFPISEGAIELARKLAGEKSPFLDDEAAVAELLERWHLGLGLTLPERRLALRQAREQSAFDLPETVWDDVRALPSVARILAAGEDEDDDAEDPQAGEDEPYEGSVPSDDDEDDELEGPDDDGDFYDDALEDA</sequence>
<feature type="domain" description="Integrase catalytic" evidence="2">
    <location>
        <begin position="549"/>
        <end position="781"/>
    </location>
</feature>
<dbReference type="InterPro" id="IPR048000">
    <property type="entry name" value="TnsA-like"/>
</dbReference>
<feature type="compositionally biased region" description="Acidic residues" evidence="1">
    <location>
        <begin position="259"/>
        <end position="268"/>
    </location>
</feature>
<dbReference type="Pfam" id="PF08722">
    <property type="entry name" value="Tn7_TnsA-like_N"/>
    <property type="match status" value="1"/>
</dbReference>
<feature type="compositionally biased region" description="Acidic residues" evidence="1">
    <location>
        <begin position="965"/>
        <end position="1014"/>
    </location>
</feature>
<comment type="caution">
    <text evidence="3">The sequence shown here is derived from an EMBL/GenBank/DDBJ whole genome shotgun (WGS) entry which is preliminary data.</text>
</comment>
<dbReference type="EMBL" id="BDQI01000053">
    <property type="protein sequence ID" value="GAX58438.1"/>
    <property type="molecule type" value="Genomic_DNA"/>
</dbReference>
<dbReference type="NCBIfam" id="NF033179">
    <property type="entry name" value="TnsA_like_Actin"/>
    <property type="match status" value="1"/>
</dbReference>
<evidence type="ECO:0000313" key="3">
    <source>
        <dbReference type="EMBL" id="GAX58438.1"/>
    </source>
</evidence>
<dbReference type="InterPro" id="IPR012337">
    <property type="entry name" value="RNaseH-like_sf"/>
</dbReference>
<protein>
    <submittedName>
        <fullName evidence="3">Integrase/transposase</fullName>
    </submittedName>
</protein>
<gene>
    <name evidence="3" type="ORF">SO3561_10011</name>
</gene>
<dbReference type="Proteomes" id="UP000217446">
    <property type="component" value="Unassembled WGS sequence"/>
</dbReference>
<feature type="compositionally biased region" description="Basic and acidic residues" evidence="1">
    <location>
        <begin position="249"/>
        <end position="258"/>
    </location>
</feature>
<evidence type="ECO:0000313" key="4">
    <source>
        <dbReference type="Proteomes" id="UP000217446"/>
    </source>
</evidence>
<accession>A0A250VVY5</accession>
<dbReference type="STRING" id="1963.AQJ27_49845"/>
<dbReference type="Gene3D" id="3.30.420.10">
    <property type="entry name" value="Ribonuclease H-like superfamily/Ribonuclease H"/>
    <property type="match status" value="1"/>
</dbReference>
<dbReference type="GO" id="GO:0003676">
    <property type="term" value="F:nucleic acid binding"/>
    <property type="evidence" value="ECO:0007669"/>
    <property type="project" value="InterPro"/>
</dbReference>
<evidence type="ECO:0000259" key="2">
    <source>
        <dbReference type="PROSITE" id="PS50994"/>
    </source>
</evidence>
<keyword evidence="4" id="KW-1185">Reference proteome</keyword>
<reference evidence="4" key="1">
    <citation type="submission" date="2017-05" db="EMBL/GenBank/DDBJ databases">
        <title>Streptomyces olivochromogenes NBRC 3561 whole genome shotgun sequence.</title>
        <authorList>
            <person name="Dohra H."/>
            <person name="Kodani S."/>
        </authorList>
    </citation>
    <scope>NUCLEOTIDE SEQUENCE [LARGE SCALE GENOMIC DNA]</scope>
    <source>
        <strain evidence="4">NBRC 3561</strain>
    </source>
</reference>
<dbReference type="SUPFAM" id="SSF53098">
    <property type="entry name" value="Ribonuclease H-like"/>
    <property type="match status" value="1"/>
</dbReference>
<name>A0A250VVY5_STROL</name>
<dbReference type="GO" id="GO:0015074">
    <property type="term" value="P:DNA integration"/>
    <property type="evidence" value="ECO:0007669"/>
    <property type="project" value="InterPro"/>
</dbReference>
<organism evidence="3 4">
    <name type="scientific">Streptomyces olivochromogenes</name>
    <dbReference type="NCBI Taxonomy" id="1963"/>
    <lineage>
        <taxon>Bacteria</taxon>
        <taxon>Bacillati</taxon>
        <taxon>Actinomycetota</taxon>
        <taxon>Actinomycetes</taxon>
        <taxon>Kitasatosporales</taxon>
        <taxon>Streptomycetaceae</taxon>
        <taxon>Streptomyces</taxon>
    </lineage>
</organism>
<proteinExistence type="predicted"/>
<dbReference type="AlphaFoldDB" id="A0A250VVY5"/>
<dbReference type="InterPro" id="IPR014833">
    <property type="entry name" value="TnsA_N"/>
</dbReference>